<evidence type="ECO:0008006" key="5">
    <source>
        <dbReference type="Google" id="ProtNLM"/>
    </source>
</evidence>
<organism evidence="3 4">
    <name type="scientific">Paramecium sonneborni</name>
    <dbReference type="NCBI Taxonomy" id="65129"/>
    <lineage>
        <taxon>Eukaryota</taxon>
        <taxon>Sar</taxon>
        <taxon>Alveolata</taxon>
        <taxon>Ciliophora</taxon>
        <taxon>Intramacronucleata</taxon>
        <taxon>Oligohymenophorea</taxon>
        <taxon>Peniculida</taxon>
        <taxon>Parameciidae</taxon>
        <taxon>Paramecium</taxon>
    </lineage>
</organism>
<protein>
    <recommendedName>
        <fullName evidence="5">Transmembrane protein</fullName>
    </recommendedName>
</protein>
<keyword evidence="2" id="KW-0472">Membrane</keyword>
<evidence type="ECO:0000313" key="4">
    <source>
        <dbReference type="Proteomes" id="UP000692954"/>
    </source>
</evidence>
<accession>A0A8S1KBP2</accession>
<feature type="compositionally biased region" description="Polar residues" evidence="1">
    <location>
        <begin position="263"/>
        <end position="272"/>
    </location>
</feature>
<dbReference type="AlphaFoldDB" id="A0A8S1KBP2"/>
<feature type="transmembrane region" description="Helical" evidence="2">
    <location>
        <begin position="73"/>
        <end position="92"/>
    </location>
</feature>
<feature type="transmembrane region" description="Helical" evidence="2">
    <location>
        <begin position="165"/>
        <end position="183"/>
    </location>
</feature>
<name>A0A8S1KBP2_9CILI</name>
<gene>
    <name evidence="3" type="ORF">PSON_ATCC_30995.1.T0060469</name>
</gene>
<feature type="transmembrane region" description="Helical" evidence="2">
    <location>
        <begin position="137"/>
        <end position="159"/>
    </location>
</feature>
<feature type="transmembrane region" description="Helical" evidence="2">
    <location>
        <begin position="104"/>
        <end position="125"/>
    </location>
</feature>
<feature type="region of interest" description="Disordered" evidence="1">
    <location>
        <begin position="263"/>
        <end position="285"/>
    </location>
</feature>
<reference evidence="3" key="1">
    <citation type="submission" date="2021-01" db="EMBL/GenBank/DDBJ databases">
        <authorList>
            <consortium name="Genoscope - CEA"/>
            <person name="William W."/>
        </authorList>
    </citation>
    <scope>NUCLEOTIDE SEQUENCE</scope>
</reference>
<evidence type="ECO:0000256" key="1">
    <source>
        <dbReference type="SAM" id="MobiDB-lite"/>
    </source>
</evidence>
<proteinExistence type="predicted"/>
<keyword evidence="2" id="KW-0812">Transmembrane</keyword>
<dbReference type="Proteomes" id="UP000692954">
    <property type="component" value="Unassembled WGS sequence"/>
</dbReference>
<sequence length="299" mass="34854">MDLREEDQQNQVDLDQLDDISNQNGAFVQKINEFQDIAAEKYDDINQIMNYRMRVVQEKLGFTGEKSQVYQQAALFVAVMQLIIATFLSMLISQTTFLGYAWTFIPWLQYVFIIAYLSTIIAIQYFTEKIYQQRYNFGVFCIYTISKIILVVFISIWFFDIRLEIFLVALVAIQGYLALKINVPTQKNEEFDLKVKDLWKKMTIYQLCVSIFLVSIALIQDVFQQSSYLVGPLAFILTLLLGFYTILCLQRFKEYSFHQKNKTQTPTQQSSIRSEKEAENMKQVSEQGIAVQSIKSFAD</sequence>
<feature type="transmembrane region" description="Helical" evidence="2">
    <location>
        <begin position="204"/>
        <end position="223"/>
    </location>
</feature>
<dbReference type="EMBL" id="CAJJDN010000006">
    <property type="protein sequence ID" value="CAD8052468.1"/>
    <property type="molecule type" value="Genomic_DNA"/>
</dbReference>
<keyword evidence="2" id="KW-1133">Transmembrane helix</keyword>
<keyword evidence="4" id="KW-1185">Reference proteome</keyword>
<comment type="caution">
    <text evidence="3">The sequence shown here is derived from an EMBL/GenBank/DDBJ whole genome shotgun (WGS) entry which is preliminary data.</text>
</comment>
<evidence type="ECO:0000256" key="2">
    <source>
        <dbReference type="SAM" id="Phobius"/>
    </source>
</evidence>
<feature type="transmembrane region" description="Helical" evidence="2">
    <location>
        <begin position="229"/>
        <end position="249"/>
    </location>
</feature>
<evidence type="ECO:0000313" key="3">
    <source>
        <dbReference type="EMBL" id="CAD8052468.1"/>
    </source>
</evidence>